<feature type="compositionally biased region" description="Basic and acidic residues" evidence="1">
    <location>
        <begin position="127"/>
        <end position="143"/>
    </location>
</feature>
<dbReference type="Proteomes" id="UP001497453">
    <property type="component" value="Chromosome 1"/>
</dbReference>
<evidence type="ECO:0000313" key="2">
    <source>
        <dbReference type="EMBL" id="CAL1694209.1"/>
    </source>
</evidence>
<gene>
    <name evidence="2" type="ORF">GFSPODELE1_LOCUS207</name>
</gene>
<evidence type="ECO:0000313" key="3">
    <source>
        <dbReference type="Proteomes" id="UP001497453"/>
    </source>
</evidence>
<feature type="compositionally biased region" description="Polar residues" evidence="1">
    <location>
        <begin position="144"/>
        <end position="153"/>
    </location>
</feature>
<sequence length="153" mass="17719">MISAFWQLVLATPPCLNKKLVQNETLQFGDTMVDLRDKTQPIQMETLSQSLARTFDLIGVPQLRSMPTEHNHHRLPICRRHCYIMIQLSPLKNEMSLEGSQSDIEPKTAFRYIHILLILRCGTQKRDSGIGESRRHHNSRLDLHSSTYQDTRP</sequence>
<evidence type="ECO:0000256" key="1">
    <source>
        <dbReference type="SAM" id="MobiDB-lite"/>
    </source>
</evidence>
<feature type="region of interest" description="Disordered" evidence="1">
    <location>
        <begin position="127"/>
        <end position="153"/>
    </location>
</feature>
<accession>A0ABP1CHW6</accession>
<reference evidence="3" key="1">
    <citation type="submission" date="2024-04" db="EMBL/GenBank/DDBJ databases">
        <authorList>
            <person name="Shaw F."/>
            <person name="Minotto A."/>
        </authorList>
    </citation>
    <scope>NUCLEOTIDE SEQUENCE [LARGE SCALE GENOMIC DNA]</scope>
</reference>
<organism evidence="2 3">
    <name type="scientific">Somion occarium</name>
    <dbReference type="NCBI Taxonomy" id="3059160"/>
    <lineage>
        <taxon>Eukaryota</taxon>
        <taxon>Fungi</taxon>
        <taxon>Dikarya</taxon>
        <taxon>Basidiomycota</taxon>
        <taxon>Agaricomycotina</taxon>
        <taxon>Agaricomycetes</taxon>
        <taxon>Polyporales</taxon>
        <taxon>Cerrenaceae</taxon>
        <taxon>Somion</taxon>
    </lineage>
</organism>
<dbReference type="EMBL" id="OZ037944">
    <property type="protein sequence ID" value="CAL1694209.1"/>
    <property type="molecule type" value="Genomic_DNA"/>
</dbReference>
<proteinExistence type="predicted"/>
<name>A0ABP1CHW6_9APHY</name>
<protein>
    <submittedName>
        <fullName evidence="2">Uncharacterized protein</fullName>
    </submittedName>
</protein>
<keyword evidence="3" id="KW-1185">Reference proteome</keyword>